<proteinExistence type="predicted"/>
<dbReference type="PIRSF" id="PIRSF039014">
    <property type="entry name" value="OTR_cyc"/>
    <property type="match status" value="1"/>
</dbReference>
<dbReference type="AlphaFoldDB" id="A0A5K7YLP7"/>
<accession>A0A5K7YLP7</accession>
<dbReference type="NCBIfam" id="TIGR04315">
    <property type="entry name" value="octaheme_Shew"/>
    <property type="match status" value="1"/>
</dbReference>
<sequence>MTRIDCLVCHDTTGTYKKIPTGAGMPDPEVDLAAVAKSVGATSRKTCGDCHFNGGGGEAVKHADLSRQLLHPERSCDVHMGGYDFQCSECHRTRNHKIAGRSSSVPVVEGSLSCTNCHSGTPHYGDDLLDHHLNKHSATIACTTCHAPVYAKCKPTKTFWDWSKAGDTTRKPQKDKYGMKDYHWKKGEFVWKESAKPVYRWYGGFTKRVLLGDTLDLTQEEISITEPVGSINDPNSKISPFKIMAGVQAVDARYKYLLVPHLYPRDKEDKTAYWKHRDWQMAFTDGMKAAGMKYSGKYEWIQTNMYWGVEHEVMPANMALSCVQCHDSLKGDRTCNRCHQDSRDVDFKSIAHKGTDFSYMASKGRDVSHLVGTTDYIDFKALGYKGDPIIYGGRFKKLPMGYKAEK</sequence>
<gene>
    <name evidence="2" type="ORF">DSCA_41060</name>
</gene>
<dbReference type="SUPFAM" id="SSF48695">
    <property type="entry name" value="Multiheme cytochromes"/>
    <property type="match status" value="1"/>
</dbReference>
<evidence type="ECO:0000313" key="2">
    <source>
        <dbReference type="EMBL" id="BBO70176.1"/>
    </source>
</evidence>
<dbReference type="KEGG" id="dalk:DSCA_41060"/>
<protein>
    <submittedName>
        <fullName evidence="2">Uncharacterized protein</fullName>
    </submittedName>
</protein>
<dbReference type="InterPro" id="IPR051829">
    <property type="entry name" value="Multiheme_Cytochr_ET"/>
</dbReference>
<dbReference type="InterPro" id="IPR036280">
    <property type="entry name" value="Multihaem_cyt_sf"/>
</dbReference>
<dbReference type="PANTHER" id="PTHR35038">
    <property type="entry name" value="DISSIMILATORY SULFITE REDUCTASE SIRA"/>
    <property type="match status" value="1"/>
</dbReference>
<dbReference type="CDD" id="cd08168">
    <property type="entry name" value="Cytochrom_C3"/>
    <property type="match status" value="1"/>
</dbReference>
<dbReference type="EMBL" id="AP021874">
    <property type="protein sequence ID" value="BBO70176.1"/>
    <property type="molecule type" value="Genomic_DNA"/>
</dbReference>
<dbReference type="GO" id="GO:0016491">
    <property type="term" value="F:oxidoreductase activity"/>
    <property type="evidence" value="ECO:0007669"/>
    <property type="project" value="TreeGrafter"/>
</dbReference>
<dbReference type="PANTHER" id="PTHR35038:SF5">
    <property type="entry name" value="CYTOCHROME C-TYPE PROTEIN NRFB"/>
    <property type="match status" value="1"/>
</dbReference>
<dbReference type="Proteomes" id="UP000427906">
    <property type="component" value="Chromosome"/>
</dbReference>
<dbReference type="Pfam" id="PF11783">
    <property type="entry name" value="Cytochrome_cB"/>
    <property type="match status" value="1"/>
</dbReference>
<reference evidence="2 3" key="1">
    <citation type="submission" date="2019-11" db="EMBL/GenBank/DDBJ databases">
        <title>Comparative genomics of hydrocarbon-degrading Desulfosarcina strains.</title>
        <authorList>
            <person name="Watanabe M."/>
            <person name="Kojima H."/>
            <person name="Fukui M."/>
        </authorList>
    </citation>
    <scope>NUCLEOTIDE SEQUENCE [LARGE SCALE GENOMIC DNA]</scope>
    <source>
        <strain evidence="2 3">PL12</strain>
    </source>
</reference>
<keyword evidence="3" id="KW-1185">Reference proteome</keyword>
<keyword evidence="1" id="KW-0732">Signal</keyword>
<organism evidence="2 3">
    <name type="scientific">Desulfosarcina alkanivorans</name>
    <dbReference type="NCBI Taxonomy" id="571177"/>
    <lineage>
        <taxon>Bacteria</taxon>
        <taxon>Pseudomonadati</taxon>
        <taxon>Thermodesulfobacteriota</taxon>
        <taxon>Desulfobacteria</taxon>
        <taxon>Desulfobacterales</taxon>
        <taxon>Desulfosarcinaceae</taxon>
        <taxon>Desulfosarcina</taxon>
    </lineage>
</organism>
<evidence type="ECO:0000256" key="1">
    <source>
        <dbReference type="ARBA" id="ARBA00022729"/>
    </source>
</evidence>
<evidence type="ECO:0000313" key="3">
    <source>
        <dbReference type="Proteomes" id="UP000427906"/>
    </source>
</evidence>
<dbReference type="InterPro" id="IPR024673">
    <property type="entry name" value="Octahem_Cyt_c"/>
</dbReference>
<name>A0A5K7YLP7_9BACT</name>